<evidence type="ECO:0000256" key="12">
    <source>
        <dbReference type="ARBA" id="ARBA00022777"/>
    </source>
</evidence>
<evidence type="ECO:0000313" key="21">
    <source>
        <dbReference type="EMBL" id="WYW55255.1"/>
    </source>
</evidence>
<keyword evidence="13" id="KW-0067">ATP-binding</keyword>
<proteinExistence type="predicted"/>
<evidence type="ECO:0000256" key="2">
    <source>
        <dbReference type="ARBA" id="ARBA00001966"/>
    </source>
</evidence>
<dbReference type="RefSeq" id="WP_340932665.1">
    <property type="nucleotide sequence ID" value="NZ_CP150496.1"/>
</dbReference>
<evidence type="ECO:0000256" key="18">
    <source>
        <dbReference type="ARBA" id="ARBA00030800"/>
    </source>
</evidence>
<evidence type="ECO:0000256" key="8">
    <source>
        <dbReference type="ARBA" id="ARBA00022553"/>
    </source>
</evidence>
<dbReference type="PROSITE" id="PS50109">
    <property type="entry name" value="HIS_KIN"/>
    <property type="match status" value="1"/>
</dbReference>
<dbReference type="SUPFAM" id="SSF55874">
    <property type="entry name" value="ATPase domain of HSP90 chaperone/DNA topoisomerase II/histidine kinase"/>
    <property type="match status" value="1"/>
</dbReference>
<evidence type="ECO:0000256" key="10">
    <source>
        <dbReference type="ARBA" id="ARBA00022723"/>
    </source>
</evidence>
<keyword evidence="14" id="KW-0408">Iron</keyword>
<organism evidence="21 22">
    <name type="scientific">Polaribacter marinaquae</name>
    <dbReference type="NCBI Taxonomy" id="1642819"/>
    <lineage>
        <taxon>Bacteria</taxon>
        <taxon>Pseudomonadati</taxon>
        <taxon>Bacteroidota</taxon>
        <taxon>Flavobacteriia</taxon>
        <taxon>Flavobacteriales</taxon>
        <taxon>Flavobacteriaceae</taxon>
    </lineage>
</organism>
<dbReference type="Pfam" id="PF13181">
    <property type="entry name" value="TPR_8"/>
    <property type="match status" value="1"/>
</dbReference>
<dbReference type="InterPro" id="IPR011990">
    <property type="entry name" value="TPR-like_helical_dom_sf"/>
</dbReference>
<dbReference type="EMBL" id="CP150496">
    <property type="protein sequence ID" value="WYW55255.1"/>
    <property type="molecule type" value="Genomic_DNA"/>
</dbReference>
<dbReference type="SUPFAM" id="SSF48452">
    <property type="entry name" value="TPR-like"/>
    <property type="match status" value="1"/>
</dbReference>
<evidence type="ECO:0000256" key="15">
    <source>
        <dbReference type="ARBA" id="ARBA00023012"/>
    </source>
</evidence>
<keyword evidence="10" id="KW-0479">Metal-binding</keyword>
<keyword evidence="19" id="KW-0812">Transmembrane</keyword>
<keyword evidence="8" id="KW-0597">Phosphoprotein</keyword>
<evidence type="ECO:0000256" key="13">
    <source>
        <dbReference type="ARBA" id="ARBA00022840"/>
    </source>
</evidence>
<evidence type="ECO:0000256" key="1">
    <source>
        <dbReference type="ARBA" id="ARBA00000085"/>
    </source>
</evidence>
<dbReference type="PRINTS" id="PR00344">
    <property type="entry name" value="BCTRLSENSOR"/>
</dbReference>
<dbReference type="Gene3D" id="1.25.40.10">
    <property type="entry name" value="Tetratricopeptide repeat domain"/>
    <property type="match status" value="1"/>
</dbReference>
<evidence type="ECO:0000313" key="22">
    <source>
        <dbReference type="Proteomes" id="UP001491088"/>
    </source>
</evidence>
<dbReference type="Pfam" id="PF07730">
    <property type="entry name" value="HisKA_3"/>
    <property type="match status" value="1"/>
</dbReference>
<dbReference type="Gene3D" id="3.30.565.10">
    <property type="entry name" value="Histidine kinase-like ATPase, C-terminal domain"/>
    <property type="match status" value="1"/>
</dbReference>
<evidence type="ECO:0000256" key="5">
    <source>
        <dbReference type="ARBA" id="ARBA00017322"/>
    </source>
</evidence>
<evidence type="ECO:0000256" key="19">
    <source>
        <dbReference type="SAM" id="Phobius"/>
    </source>
</evidence>
<dbReference type="InterPro" id="IPR019734">
    <property type="entry name" value="TPR_rpt"/>
</dbReference>
<evidence type="ECO:0000256" key="7">
    <source>
        <dbReference type="ARBA" id="ARBA00022490"/>
    </source>
</evidence>
<evidence type="ECO:0000256" key="6">
    <source>
        <dbReference type="ARBA" id="ARBA00022485"/>
    </source>
</evidence>
<dbReference type="Gene3D" id="1.20.5.1930">
    <property type="match status" value="1"/>
</dbReference>
<keyword evidence="16" id="KW-0411">Iron-sulfur</keyword>
<keyword evidence="9" id="KW-0808">Transferase</keyword>
<gene>
    <name evidence="21" type="ORF">WG950_12030</name>
</gene>
<keyword evidence="11" id="KW-0547">Nucleotide-binding</keyword>
<dbReference type="CDD" id="cd16917">
    <property type="entry name" value="HATPase_UhpB-NarQ-NarX-like"/>
    <property type="match status" value="1"/>
</dbReference>
<dbReference type="InterPro" id="IPR004358">
    <property type="entry name" value="Sig_transdc_His_kin-like_C"/>
</dbReference>
<keyword evidence="7" id="KW-0963">Cytoplasm</keyword>
<dbReference type="SMART" id="SM00028">
    <property type="entry name" value="TPR"/>
    <property type="match status" value="5"/>
</dbReference>
<keyword evidence="12" id="KW-0418">Kinase</keyword>
<keyword evidence="15" id="KW-0902">Two-component regulatory system</keyword>
<feature type="transmembrane region" description="Helical" evidence="19">
    <location>
        <begin position="328"/>
        <end position="349"/>
    </location>
</feature>
<name>A0ABZ2TQ63_9FLAO</name>
<comment type="catalytic activity">
    <reaction evidence="1">
        <text>ATP + protein L-histidine = ADP + protein N-phospho-L-histidine.</text>
        <dbReference type="EC" id="2.7.13.3"/>
    </reaction>
</comment>
<evidence type="ECO:0000256" key="4">
    <source>
        <dbReference type="ARBA" id="ARBA00012438"/>
    </source>
</evidence>
<sequence length="589" mass="68170">MNRLIVAIIILFISVEVLCNNKTTEEAKFDLASSVVLNQKDSTIINKYDEIKRLYDKGDFVNSLNNSYSLLDLIEIKKDLKYAILTNQLIGDIFTKTNKNIKALEYYKRTYELYDGSTEFNEEINFLKNEKSDLLFKIAGTFQKLEQIDSAKTYYEKNINLDLKSNNFSITKAKSYSNLSAIYVNEGRFDIAKKYLDQAFEIHRILNNKTAQAASLNNYGSILLYEGDYLRAKEKYNKGIELLENIQSNNAIRYKEDLYYNMAYVLYKLKDYKAYDFQERSYEIKDSLRDKEVIVMIEELDAKYNFDTAKKLFLKEEENKRLKDQRTFWIFGIGSFIVMISLVYFLNLYKLKQKNLRLKLSQTQLIQNQNIEKLKSESQARILNATIDGKETERKEIAETLHDSVSALLSSANLHLMATKPLFKGDIPLEIDKTQNIIAEASQKIRDLSHTLVSSVLLKFGLNFAIKDIATKYSNSVLQIDTDISGLRRYHQDFEIKIYNIIQEFVNNILKHSKASYTLITLYEKDKNLCFQITDDGVGFDKNKVTNKDGLGLNQIEARIRMMNGKFLIESTIGEGTTISVELPVIEKS</sequence>
<protein>
    <recommendedName>
        <fullName evidence="5">Oxygen sensor histidine kinase NreB</fullName>
        <ecNumber evidence="4">2.7.13.3</ecNumber>
    </recommendedName>
    <alternativeName>
        <fullName evidence="18">Nitrogen regulation protein B</fullName>
    </alternativeName>
</protein>
<comment type="function">
    <text evidence="17">Member of the two-component regulatory system NreB/NreC involved in the control of dissimilatory nitrate/nitrite reduction in response to oxygen. NreB functions as a direct oxygen sensor histidine kinase which is autophosphorylated, in the absence of oxygen, probably at the conserved histidine residue, and transfers its phosphate group probably to a conserved aspartate residue of NreC. NreB/NreC activates the expression of the nitrate (narGHJI) and nitrite (nir) reductase operons, as well as the putative nitrate transporter gene narT.</text>
</comment>
<keyword evidence="22" id="KW-1185">Reference proteome</keyword>
<evidence type="ECO:0000256" key="11">
    <source>
        <dbReference type="ARBA" id="ARBA00022741"/>
    </source>
</evidence>
<dbReference type="Proteomes" id="UP001491088">
    <property type="component" value="Chromosome"/>
</dbReference>
<dbReference type="InterPro" id="IPR005467">
    <property type="entry name" value="His_kinase_dom"/>
</dbReference>
<reference evidence="21 22" key="1">
    <citation type="submission" date="2024-03" db="EMBL/GenBank/DDBJ databases">
        <authorList>
            <person name="Cao K."/>
        </authorList>
    </citation>
    <scope>NUCLEOTIDE SEQUENCE [LARGE SCALE GENOMIC DNA]</scope>
    <source>
        <strain evidence="21 22">MCCC 1K00696</strain>
    </source>
</reference>
<dbReference type="InterPro" id="IPR050482">
    <property type="entry name" value="Sensor_HK_TwoCompSys"/>
</dbReference>
<evidence type="ECO:0000256" key="14">
    <source>
        <dbReference type="ARBA" id="ARBA00023004"/>
    </source>
</evidence>
<dbReference type="Pfam" id="PF02518">
    <property type="entry name" value="HATPase_c"/>
    <property type="match status" value="1"/>
</dbReference>
<comment type="subcellular location">
    <subcellularLocation>
        <location evidence="3">Cytoplasm</location>
    </subcellularLocation>
</comment>
<evidence type="ECO:0000256" key="16">
    <source>
        <dbReference type="ARBA" id="ARBA00023014"/>
    </source>
</evidence>
<dbReference type="InterPro" id="IPR011712">
    <property type="entry name" value="Sig_transdc_His_kin_sub3_dim/P"/>
</dbReference>
<dbReference type="InterPro" id="IPR036890">
    <property type="entry name" value="HATPase_C_sf"/>
</dbReference>
<evidence type="ECO:0000259" key="20">
    <source>
        <dbReference type="PROSITE" id="PS50109"/>
    </source>
</evidence>
<dbReference type="EC" id="2.7.13.3" evidence="4"/>
<keyword evidence="19" id="KW-0472">Membrane</keyword>
<feature type="domain" description="Histidine kinase" evidence="20">
    <location>
        <begin position="396"/>
        <end position="587"/>
    </location>
</feature>
<dbReference type="InterPro" id="IPR003594">
    <property type="entry name" value="HATPase_dom"/>
</dbReference>
<comment type="cofactor">
    <cofactor evidence="2">
        <name>[4Fe-4S] cluster</name>
        <dbReference type="ChEBI" id="CHEBI:49883"/>
    </cofactor>
</comment>
<keyword evidence="19" id="KW-1133">Transmembrane helix</keyword>
<dbReference type="Pfam" id="PF13424">
    <property type="entry name" value="TPR_12"/>
    <property type="match status" value="1"/>
</dbReference>
<evidence type="ECO:0000256" key="9">
    <source>
        <dbReference type="ARBA" id="ARBA00022679"/>
    </source>
</evidence>
<keyword evidence="6" id="KW-0004">4Fe-4S</keyword>
<evidence type="ECO:0000256" key="3">
    <source>
        <dbReference type="ARBA" id="ARBA00004496"/>
    </source>
</evidence>
<dbReference type="PANTHER" id="PTHR24421">
    <property type="entry name" value="NITRATE/NITRITE SENSOR PROTEIN NARX-RELATED"/>
    <property type="match status" value="1"/>
</dbReference>
<accession>A0ABZ2TQ63</accession>
<dbReference type="SMART" id="SM00387">
    <property type="entry name" value="HATPase_c"/>
    <property type="match status" value="1"/>
</dbReference>
<evidence type="ECO:0000256" key="17">
    <source>
        <dbReference type="ARBA" id="ARBA00024827"/>
    </source>
</evidence>
<dbReference type="PANTHER" id="PTHR24421:SF10">
    <property type="entry name" value="NITRATE_NITRITE SENSOR PROTEIN NARQ"/>
    <property type="match status" value="1"/>
</dbReference>